<dbReference type="InterPro" id="IPR021415">
    <property type="entry name" value="SAV0927-like"/>
</dbReference>
<dbReference type="STRING" id="1048340.SAMN05444487_101245"/>
<gene>
    <name evidence="1" type="ORF">SAMN05444487_101245</name>
</gene>
<proteinExistence type="predicted"/>
<dbReference type="Proteomes" id="UP000198534">
    <property type="component" value="Unassembled WGS sequence"/>
</dbReference>
<evidence type="ECO:0000313" key="2">
    <source>
        <dbReference type="Proteomes" id="UP000198534"/>
    </source>
</evidence>
<evidence type="ECO:0000313" key="1">
    <source>
        <dbReference type="EMBL" id="SDW07541.1"/>
    </source>
</evidence>
<organism evidence="1 2">
    <name type="scientific">Marininema mesophilum</name>
    <dbReference type="NCBI Taxonomy" id="1048340"/>
    <lineage>
        <taxon>Bacteria</taxon>
        <taxon>Bacillati</taxon>
        <taxon>Bacillota</taxon>
        <taxon>Bacilli</taxon>
        <taxon>Bacillales</taxon>
        <taxon>Thermoactinomycetaceae</taxon>
        <taxon>Marininema</taxon>
    </lineage>
</organism>
<dbReference type="AlphaFoldDB" id="A0A1H2QK51"/>
<dbReference type="EMBL" id="FNNQ01000001">
    <property type="protein sequence ID" value="SDW07541.1"/>
    <property type="molecule type" value="Genomic_DNA"/>
</dbReference>
<protein>
    <recommendedName>
        <fullName evidence="3">DUF3055 domain-containing protein</fullName>
    </recommendedName>
</protein>
<name>A0A1H2QK51_9BACL</name>
<dbReference type="Pfam" id="PF11256">
    <property type="entry name" value="SAV0927-like"/>
    <property type="match status" value="1"/>
</dbReference>
<accession>A0A1H2QK51</accession>
<keyword evidence="2" id="KW-1185">Reference proteome</keyword>
<evidence type="ECO:0008006" key="3">
    <source>
        <dbReference type="Google" id="ProtNLM"/>
    </source>
</evidence>
<sequence>MSLHERLYDETERVQVRFVGFVSGNGRYDFGIVYTRMFFGKPLVVCLQTGRSSLLSQDDIDNLDHIQRVYCLKSRNEAEEVSNFLHHNVPHLSMEAEAESG</sequence>
<reference evidence="1 2" key="1">
    <citation type="submission" date="2016-10" db="EMBL/GenBank/DDBJ databases">
        <authorList>
            <person name="de Groot N.N."/>
        </authorList>
    </citation>
    <scope>NUCLEOTIDE SEQUENCE [LARGE SCALE GENOMIC DNA]</scope>
    <source>
        <strain evidence="1 2">DSM 45610</strain>
    </source>
</reference>